<accession>A0ABP0JSZ4</accession>
<evidence type="ECO:0000313" key="7">
    <source>
        <dbReference type="Proteomes" id="UP001642464"/>
    </source>
</evidence>
<reference evidence="6 7" key="1">
    <citation type="submission" date="2024-02" db="EMBL/GenBank/DDBJ databases">
        <authorList>
            <person name="Chen Y."/>
            <person name="Shah S."/>
            <person name="Dougan E. K."/>
            <person name="Thang M."/>
            <person name="Chan C."/>
        </authorList>
    </citation>
    <scope>NUCLEOTIDE SEQUENCE [LARGE SCALE GENOMIC DNA]</scope>
</reference>
<evidence type="ECO:0000256" key="4">
    <source>
        <dbReference type="SAM" id="MobiDB-lite"/>
    </source>
</evidence>
<feature type="region of interest" description="Disordered" evidence="4">
    <location>
        <begin position="475"/>
        <end position="521"/>
    </location>
</feature>
<keyword evidence="3" id="KW-0539">Nucleus</keyword>
<proteinExistence type="inferred from homology"/>
<dbReference type="Proteomes" id="UP001642464">
    <property type="component" value="Unassembled WGS sequence"/>
</dbReference>
<feature type="compositionally biased region" description="Low complexity" evidence="4">
    <location>
        <begin position="436"/>
        <end position="452"/>
    </location>
</feature>
<dbReference type="InterPro" id="IPR019148">
    <property type="entry name" value="Nuclear_protein_DGCR14_ESS-2"/>
</dbReference>
<comment type="subcellular location">
    <subcellularLocation>
        <location evidence="1">Nucleus</location>
    </subcellularLocation>
</comment>
<name>A0ABP0JSZ4_9DINO</name>
<evidence type="ECO:0000313" key="6">
    <source>
        <dbReference type="EMBL" id="CAK9017197.1"/>
    </source>
</evidence>
<dbReference type="EMBL" id="CAXAMM010008391">
    <property type="protein sequence ID" value="CAK9017197.1"/>
    <property type="molecule type" value="Genomic_DNA"/>
</dbReference>
<gene>
    <name evidence="5" type="ORF">SCF082_LOCUS11644</name>
    <name evidence="6" type="ORF">SCF082_LOCUS13526</name>
</gene>
<dbReference type="PANTHER" id="PTHR12940">
    <property type="entry name" value="ES-2 PROTEIN - RELATED"/>
    <property type="match status" value="1"/>
</dbReference>
<dbReference type="EMBL" id="CAXAMM010006925">
    <property type="protein sequence ID" value="CAK9012764.1"/>
    <property type="molecule type" value="Genomic_DNA"/>
</dbReference>
<protein>
    <submittedName>
        <fullName evidence="6">Splicing factor ESS-2 homolog (DiGeorge syndrome critical region 13) (DiGeorge syndrome critical region 14) (DiGeorge syndrome protein H) (DGS-H) (Protein ES2)</fullName>
    </submittedName>
</protein>
<sequence length="521" mass="57229">MAEIVDVAAIVNNAKKADSQKDQVAKATAAADKIVRAPHPYPSKAIPLRALEEEDYAEAISALIERDFFPDLPHLRARYELMQARLRGDNALAKALEKKLLEMPRPTPGHTPRRSTPLPEEAELLEAAGGSRTSRMPDPVNAAAARLSAWEKDDGAESVASANAGSIANCQQVLLRLISGREVVVDLSTVRLDDFQQVFTSEDNASFEAVLDRDRERRRQKEWWVETSEEKHNTKCKAQALEFEVDAPTSTGQIMTCEFQARNTLYFKPRGESSAALEKPLVESRNTRFTTQEQSDLDETLVAAIAARQARETGQQFSEVLAKMVKEGTFSVAALHSYGHVRAVGGRLQTPMGPNSYPMVNTPALSPGEGFSPFMTFGKIASTPRVLDEETGPTFRVQDESARDRAAEKLAKGAMQKQRESRQNSKKERLKALGLTSTPTSTPTSRQPTPASVASKVTPMTPIGQLLHRAQRMAQRGGRLRISTKTLSRPTPTPEGREVKRARTTPVQNPSIPASLMADLL</sequence>
<organism evidence="6 7">
    <name type="scientific">Durusdinium trenchii</name>
    <dbReference type="NCBI Taxonomy" id="1381693"/>
    <lineage>
        <taxon>Eukaryota</taxon>
        <taxon>Sar</taxon>
        <taxon>Alveolata</taxon>
        <taxon>Dinophyceae</taxon>
        <taxon>Suessiales</taxon>
        <taxon>Symbiodiniaceae</taxon>
        <taxon>Durusdinium</taxon>
    </lineage>
</organism>
<evidence type="ECO:0000256" key="2">
    <source>
        <dbReference type="ARBA" id="ARBA00009072"/>
    </source>
</evidence>
<evidence type="ECO:0000256" key="3">
    <source>
        <dbReference type="ARBA" id="ARBA00023242"/>
    </source>
</evidence>
<feature type="region of interest" description="Disordered" evidence="4">
    <location>
        <begin position="389"/>
        <end position="456"/>
    </location>
</feature>
<evidence type="ECO:0000256" key="1">
    <source>
        <dbReference type="ARBA" id="ARBA00004123"/>
    </source>
</evidence>
<dbReference type="Pfam" id="PF09751">
    <property type="entry name" value="Es2"/>
    <property type="match status" value="1"/>
</dbReference>
<evidence type="ECO:0000313" key="5">
    <source>
        <dbReference type="EMBL" id="CAK9012764.1"/>
    </source>
</evidence>
<feature type="compositionally biased region" description="Basic and acidic residues" evidence="4">
    <location>
        <begin position="397"/>
        <end position="431"/>
    </location>
</feature>
<feature type="region of interest" description="Disordered" evidence="4">
    <location>
        <begin position="101"/>
        <end position="120"/>
    </location>
</feature>
<dbReference type="PANTHER" id="PTHR12940:SF0">
    <property type="entry name" value="SPLICING FACTOR ESS-2 HOMOLOG"/>
    <property type="match status" value="1"/>
</dbReference>
<comment type="caution">
    <text evidence="6">The sequence shown here is derived from an EMBL/GenBank/DDBJ whole genome shotgun (WGS) entry which is preliminary data.</text>
</comment>
<comment type="similarity">
    <text evidence="2">Belongs to the ESS2 family.</text>
</comment>
<keyword evidence="7" id="KW-1185">Reference proteome</keyword>